<sequence>MTPLGHSAPGTHDLPAPPHAGHQRTTRSSAGPDPVAGRTLLGIDYGGTSSKLLLARVDGDGFALVRSHRIVTPRSLPALAASIRVFLGPDRPVALGTTVPGLLDETTGTVLASTNVPWLTGLNPAHELSAALGIPAVAVHDGNAAAAAEAALGAGRESDDLFVLALGTGIAGAHIVDGELRRGAHGAAGEVGHMASGQGRLCSCGQRGCLESAIGGTQLATRWSESRAARPSPPTTTSPPTTAPSLDATAPGPGPDSSSRAESAPAAARTGTEDAHAVVEANAEGAQAVVEAGTQGARAVVETSAEGARAVVEAASAGDPAAITLLDEVTTTLSHSLLGIVALIDPGLIVIGGGLAESRTWILDPVVRKTAQNATFHQLPPIVPAELGIWAGAWGAVLAAHAATPTSH</sequence>
<feature type="region of interest" description="Disordered" evidence="2">
    <location>
        <begin position="222"/>
        <end position="274"/>
    </location>
</feature>
<proteinExistence type="inferred from homology"/>
<dbReference type="InterPro" id="IPR043129">
    <property type="entry name" value="ATPase_NBD"/>
</dbReference>
<reference evidence="3 4" key="1">
    <citation type="submission" date="2021-01" db="EMBL/GenBank/DDBJ databases">
        <title>Whole genome shotgun sequence of Actinoplanes couchii NBRC 106145.</title>
        <authorList>
            <person name="Komaki H."/>
            <person name="Tamura T."/>
        </authorList>
    </citation>
    <scope>NUCLEOTIDE SEQUENCE [LARGE SCALE GENOMIC DNA]</scope>
    <source>
        <strain evidence="3 4">NBRC 106145</strain>
    </source>
</reference>
<dbReference type="EMBL" id="BOMG01000019">
    <property type="protein sequence ID" value="GID52439.1"/>
    <property type="molecule type" value="Genomic_DNA"/>
</dbReference>
<comment type="similarity">
    <text evidence="1">Belongs to the ROK (NagC/XylR) family.</text>
</comment>
<protein>
    <recommendedName>
        <fullName evidence="5">ROK family protein</fullName>
    </recommendedName>
</protein>
<dbReference type="PANTHER" id="PTHR18964:SF149">
    <property type="entry name" value="BIFUNCTIONAL UDP-N-ACETYLGLUCOSAMINE 2-EPIMERASE_N-ACETYLMANNOSAMINE KINASE"/>
    <property type="match status" value="1"/>
</dbReference>
<evidence type="ECO:0000256" key="1">
    <source>
        <dbReference type="ARBA" id="ARBA00006479"/>
    </source>
</evidence>
<dbReference type="Pfam" id="PF00480">
    <property type="entry name" value="ROK"/>
    <property type="match status" value="1"/>
</dbReference>
<dbReference type="RefSeq" id="WP_203793248.1">
    <property type="nucleotide sequence ID" value="NZ_BAAAQE010000097.1"/>
</dbReference>
<name>A0ABQ3X1V4_9ACTN</name>
<gene>
    <name evidence="3" type="ORF">Aco03nite_008430</name>
</gene>
<dbReference type="InterPro" id="IPR000600">
    <property type="entry name" value="ROK"/>
</dbReference>
<dbReference type="SUPFAM" id="SSF53067">
    <property type="entry name" value="Actin-like ATPase domain"/>
    <property type="match status" value="1"/>
</dbReference>
<comment type="caution">
    <text evidence="3">The sequence shown here is derived from an EMBL/GenBank/DDBJ whole genome shotgun (WGS) entry which is preliminary data.</text>
</comment>
<dbReference type="Proteomes" id="UP000612282">
    <property type="component" value="Unassembled WGS sequence"/>
</dbReference>
<keyword evidence="4" id="KW-1185">Reference proteome</keyword>
<evidence type="ECO:0008006" key="5">
    <source>
        <dbReference type="Google" id="ProtNLM"/>
    </source>
</evidence>
<evidence type="ECO:0000256" key="2">
    <source>
        <dbReference type="SAM" id="MobiDB-lite"/>
    </source>
</evidence>
<dbReference type="Gene3D" id="3.30.420.40">
    <property type="match status" value="3"/>
</dbReference>
<evidence type="ECO:0000313" key="4">
    <source>
        <dbReference type="Proteomes" id="UP000612282"/>
    </source>
</evidence>
<dbReference type="PANTHER" id="PTHR18964">
    <property type="entry name" value="ROK (REPRESSOR, ORF, KINASE) FAMILY"/>
    <property type="match status" value="1"/>
</dbReference>
<accession>A0ABQ3X1V4</accession>
<organism evidence="3 4">
    <name type="scientific">Actinoplanes couchii</name>
    <dbReference type="NCBI Taxonomy" id="403638"/>
    <lineage>
        <taxon>Bacteria</taxon>
        <taxon>Bacillati</taxon>
        <taxon>Actinomycetota</taxon>
        <taxon>Actinomycetes</taxon>
        <taxon>Micromonosporales</taxon>
        <taxon>Micromonosporaceae</taxon>
        <taxon>Actinoplanes</taxon>
    </lineage>
</organism>
<feature type="compositionally biased region" description="Low complexity" evidence="2">
    <location>
        <begin position="238"/>
        <end position="269"/>
    </location>
</feature>
<feature type="region of interest" description="Disordered" evidence="2">
    <location>
        <begin position="1"/>
        <end position="35"/>
    </location>
</feature>
<evidence type="ECO:0000313" key="3">
    <source>
        <dbReference type="EMBL" id="GID52439.1"/>
    </source>
</evidence>